<protein>
    <recommendedName>
        <fullName evidence="3">DDE transposase family protein</fullName>
    </recommendedName>
</protein>
<comment type="caution">
    <text evidence="1">The sequence shown here is derived from an EMBL/GenBank/DDBJ whole genome shotgun (WGS) entry which is preliminary data.</text>
</comment>
<evidence type="ECO:0000313" key="1">
    <source>
        <dbReference type="EMBL" id="KST67067.1"/>
    </source>
</evidence>
<keyword evidence="2" id="KW-1185">Reference proteome</keyword>
<name>A0A0V7ZRF6_9CYAN</name>
<organism evidence="1 2">
    <name type="scientific">Mastigocoleus testarum BC008</name>
    <dbReference type="NCBI Taxonomy" id="371196"/>
    <lineage>
        <taxon>Bacteria</taxon>
        <taxon>Bacillati</taxon>
        <taxon>Cyanobacteriota</taxon>
        <taxon>Cyanophyceae</taxon>
        <taxon>Nostocales</taxon>
        <taxon>Hapalosiphonaceae</taxon>
        <taxon>Mastigocoleus</taxon>
    </lineage>
</organism>
<dbReference type="OrthoDB" id="573957at2"/>
<dbReference type="AlphaFoldDB" id="A0A0V7ZRF6"/>
<evidence type="ECO:0000313" key="2">
    <source>
        <dbReference type="Proteomes" id="UP000053372"/>
    </source>
</evidence>
<dbReference type="Proteomes" id="UP000053372">
    <property type="component" value="Unassembled WGS sequence"/>
</dbReference>
<dbReference type="RefSeq" id="WP_058183749.1">
    <property type="nucleotide sequence ID" value="NZ_LMTZ01000091.1"/>
</dbReference>
<proteinExistence type="predicted"/>
<gene>
    <name evidence="1" type="ORF">BC008_28165</name>
</gene>
<sequence length="63" mass="7061">MINNTSSWYIVKNLSGNCKIVPSNQVLQENESGISQQWGPFISQEEAIVRRVGLIRTGKCKPI</sequence>
<dbReference type="EMBL" id="LMTZ01000091">
    <property type="protein sequence ID" value="KST67067.1"/>
    <property type="molecule type" value="Genomic_DNA"/>
</dbReference>
<evidence type="ECO:0008006" key="3">
    <source>
        <dbReference type="Google" id="ProtNLM"/>
    </source>
</evidence>
<reference evidence="1 2" key="1">
    <citation type="journal article" date="2015" name="Genome Announc.">
        <title>Draft Genome of the Euendolithic (true boring) Cyanobacterium Mastigocoleus testarum strain BC008.</title>
        <authorList>
            <person name="Guida B.S."/>
            <person name="Garcia-Pichel F."/>
        </authorList>
    </citation>
    <scope>NUCLEOTIDE SEQUENCE [LARGE SCALE GENOMIC DNA]</scope>
    <source>
        <strain evidence="1 2">BC008</strain>
    </source>
</reference>
<accession>A0A0V7ZRF6</accession>